<feature type="region of interest" description="Disordered" evidence="1">
    <location>
        <begin position="1"/>
        <end position="31"/>
    </location>
</feature>
<dbReference type="Proteomes" id="UP000249065">
    <property type="component" value="Unassembled WGS sequence"/>
</dbReference>
<proteinExistence type="predicted"/>
<accession>A0A327M7L2</accession>
<keyword evidence="3" id="KW-1185">Reference proteome</keyword>
<evidence type="ECO:0000313" key="2">
    <source>
        <dbReference type="EMBL" id="RAI58465.1"/>
    </source>
</evidence>
<name>A0A327M7L2_9PROT</name>
<organism evidence="2 3">
    <name type="scientific">Roseicella frigidaeris</name>
    <dbReference type="NCBI Taxonomy" id="2230885"/>
    <lineage>
        <taxon>Bacteria</taxon>
        <taxon>Pseudomonadati</taxon>
        <taxon>Pseudomonadota</taxon>
        <taxon>Alphaproteobacteria</taxon>
        <taxon>Acetobacterales</taxon>
        <taxon>Roseomonadaceae</taxon>
        <taxon>Roseicella</taxon>
    </lineage>
</organism>
<feature type="compositionally biased region" description="Low complexity" evidence="1">
    <location>
        <begin position="1"/>
        <end position="22"/>
    </location>
</feature>
<evidence type="ECO:0000256" key="1">
    <source>
        <dbReference type="SAM" id="MobiDB-lite"/>
    </source>
</evidence>
<dbReference type="AlphaFoldDB" id="A0A327M7L2"/>
<dbReference type="EMBL" id="QLIX01000009">
    <property type="protein sequence ID" value="RAI58465.1"/>
    <property type="molecule type" value="Genomic_DNA"/>
</dbReference>
<sequence length="155" mass="15800">MAWPENGAANGAENGARRSAAAPPRPKPGARGAGVLLLAAAALLLPLLPLGGGAQAAGAPVLVKATPHRPPARRAAPRLLPSLPPSLPEEPAAVPRITHAFRLAPVVQAPRQPCLTGLRRDAAPAAGRRRVAARPRGPAAPAVPLCVQLHRRETG</sequence>
<comment type="caution">
    <text evidence="2">The sequence shown here is derived from an EMBL/GenBank/DDBJ whole genome shotgun (WGS) entry which is preliminary data.</text>
</comment>
<gene>
    <name evidence="2" type="ORF">DOO78_14045</name>
</gene>
<reference evidence="3" key="1">
    <citation type="submission" date="2018-06" db="EMBL/GenBank/DDBJ databases">
        <authorList>
            <person name="Khan S.A."/>
        </authorList>
    </citation>
    <scope>NUCLEOTIDE SEQUENCE [LARGE SCALE GENOMIC DNA]</scope>
    <source>
        <strain evidence="3">DB-1506</strain>
    </source>
</reference>
<evidence type="ECO:0000313" key="3">
    <source>
        <dbReference type="Proteomes" id="UP000249065"/>
    </source>
</evidence>
<dbReference type="RefSeq" id="WP_111470465.1">
    <property type="nucleotide sequence ID" value="NZ_QLIX01000009.1"/>
</dbReference>
<protein>
    <submittedName>
        <fullName evidence="2">Uncharacterized protein</fullName>
    </submittedName>
</protein>